<comment type="caution">
    <text evidence="4">The sequence shown here is derived from an EMBL/GenBank/DDBJ whole genome shotgun (WGS) entry which is preliminary data.</text>
</comment>
<evidence type="ECO:0000313" key="4">
    <source>
        <dbReference type="EMBL" id="KAF5844134.1"/>
    </source>
</evidence>
<proteinExistence type="inferred from homology"/>
<evidence type="ECO:0008006" key="6">
    <source>
        <dbReference type="Google" id="ProtNLM"/>
    </source>
</evidence>
<dbReference type="EMBL" id="WNKQ01000029">
    <property type="protein sequence ID" value="KAF5844134.1"/>
    <property type="molecule type" value="Genomic_DNA"/>
</dbReference>
<evidence type="ECO:0000256" key="3">
    <source>
        <dbReference type="SAM" id="SignalP"/>
    </source>
</evidence>
<organism evidence="4 5">
    <name type="scientific">Cochliobolus sativus</name>
    <name type="common">Common root rot and spot blotch fungus</name>
    <name type="synonym">Bipolaris sorokiniana</name>
    <dbReference type="NCBI Taxonomy" id="45130"/>
    <lineage>
        <taxon>Eukaryota</taxon>
        <taxon>Fungi</taxon>
        <taxon>Dikarya</taxon>
        <taxon>Ascomycota</taxon>
        <taxon>Pezizomycotina</taxon>
        <taxon>Dothideomycetes</taxon>
        <taxon>Pleosporomycetidae</taxon>
        <taxon>Pleosporales</taxon>
        <taxon>Pleosporineae</taxon>
        <taxon>Pleosporaceae</taxon>
        <taxon>Bipolaris</taxon>
    </lineage>
</organism>
<feature type="chain" id="PRO_5034381523" description="Necrosis-and ethylene-inducing protein 1" evidence="3">
    <location>
        <begin position="19"/>
        <end position="244"/>
    </location>
</feature>
<keyword evidence="3" id="KW-0732">Signal</keyword>
<dbReference type="InterPro" id="IPR008701">
    <property type="entry name" value="NPP1"/>
</dbReference>
<accession>A0A8H5Z8W6</accession>
<dbReference type="Proteomes" id="UP000624244">
    <property type="component" value="Unassembled WGS sequence"/>
</dbReference>
<keyword evidence="2" id="KW-0843">Virulence</keyword>
<dbReference type="PANTHER" id="PTHR33657">
    <property type="entry name" value="DOMAIN PROTEIN, PUTATIVE (AFU_ORTHOLOGUE AFUA_5G00600)-RELATED"/>
    <property type="match status" value="1"/>
</dbReference>
<evidence type="ECO:0000256" key="2">
    <source>
        <dbReference type="ARBA" id="ARBA00023026"/>
    </source>
</evidence>
<dbReference type="OMA" id="LPLIAWE"/>
<dbReference type="PIRSF" id="PIRSF029958">
    <property type="entry name" value="Necrosis-inducing_protein"/>
    <property type="match status" value="1"/>
</dbReference>
<dbReference type="PANTHER" id="PTHR33657:SF8">
    <property type="entry name" value="DOMAIN PROTEIN, PUTATIVE (AFU_ORTHOLOGUE AFUA_5G00600)-RELATED"/>
    <property type="match status" value="1"/>
</dbReference>
<gene>
    <name evidence="4" type="ORF">GGP41_001058</name>
</gene>
<reference evidence="4" key="1">
    <citation type="submission" date="2019-11" db="EMBL/GenBank/DDBJ databases">
        <title>Bipolaris sorokiniana Genome sequencing.</title>
        <authorList>
            <person name="Wang H."/>
        </authorList>
    </citation>
    <scope>NUCLEOTIDE SEQUENCE</scope>
</reference>
<name>A0A8H5Z8W6_COCSA</name>
<dbReference type="Pfam" id="PF05630">
    <property type="entry name" value="NPP1"/>
    <property type="match status" value="1"/>
</dbReference>
<comment type="similarity">
    <text evidence="1">Belongs to the Necrosis inducing protein (NPP1) family.</text>
</comment>
<evidence type="ECO:0000256" key="1">
    <source>
        <dbReference type="ARBA" id="ARBA00009520"/>
    </source>
</evidence>
<dbReference type="AlphaFoldDB" id="A0A8H5Z8W6"/>
<protein>
    <recommendedName>
        <fullName evidence="6">Necrosis-and ethylene-inducing protein 1</fullName>
    </recommendedName>
</protein>
<sequence>MHFTTILSTFVAASGVLAAPTSLELDARAVVNHDSLNPIRTRLQLGAIGRAIERFQPLLHIAHGCQPYTAVDDNGNTSGGLQDTGSVDGGCRDPNKGQTYARAAWHRGKFAIMYAWYWPKDQPIAGNVAGGHRHDWESVVVWLDNPANANPRILGAAASAHGNYQRNTSPPLQGNNVKVEYFTRFPLNHALQFTNTPGRTYWISDWDAMPQASRAALTPGGLFGSANVPFRHDSFFSNLDKAFV</sequence>
<evidence type="ECO:0000313" key="5">
    <source>
        <dbReference type="Proteomes" id="UP000624244"/>
    </source>
</evidence>
<feature type="signal peptide" evidence="3">
    <location>
        <begin position="1"/>
        <end position="18"/>
    </location>
</feature>